<feature type="domain" description="4Fe-4S ferredoxin-type" evidence="5">
    <location>
        <begin position="49"/>
        <end position="81"/>
    </location>
</feature>
<evidence type="ECO:0000313" key="6">
    <source>
        <dbReference type="EMBL" id="SFZ98918.1"/>
    </source>
</evidence>
<dbReference type="Gene3D" id="3.30.70.20">
    <property type="match status" value="2"/>
</dbReference>
<keyword evidence="6" id="KW-0560">Oxidoreductase</keyword>
<keyword evidence="3" id="KW-0408">Iron</keyword>
<dbReference type="CDD" id="cd16371">
    <property type="entry name" value="DMSOR_beta_like"/>
    <property type="match status" value="1"/>
</dbReference>
<sequence>MGDYARMKFYCDERRCIKCDGCSVACAEAHELPEYISRRKVITVHEGIENMEYSLSIACMHCTDAPCQQVCPVDCFYIREDGIVLHDKNTCIGCAYCLYACPFGAPQFPLDGAFGTKGVMDKCTMCAGGPEETNSHAERELYGQNRISEGKVPVCAAMCSTKALLVGDSQEISAVYRDRVLSHGHGAKAEPYGWAEAYAHKKQD</sequence>
<dbReference type="GO" id="GO:0051539">
    <property type="term" value="F:4 iron, 4 sulfur cluster binding"/>
    <property type="evidence" value="ECO:0007669"/>
    <property type="project" value="UniProtKB-KW"/>
</dbReference>
<dbReference type="PANTHER" id="PTHR43177:SF3">
    <property type="entry name" value="PROTEIN NRFC HOMOLOG"/>
    <property type="match status" value="1"/>
</dbReference>
<organism evidence="6">
    <name type="scientific">hydrothermal vent metagenome</name>
    <dbReference type="NCBI Taxonomy" id="652676"/>
    <lineage>
        <taxon>unclassified sequences</taxon>
        <taxon>metagenomes</taxon>
        <taxon>ecological metagenomes</taxon>
    </lineage>
</organism>
<dbReference type="EC" id="1.2.1.2" evidence="6"/>
<dbReference type="SUPFAM" id="SSF54862">
    <property type="entry name" value="4Fe-4S ferredoxins"/>
    <property type="match status" value="1"/>
</dbReference>
<dbReference type="GO" id="GO:0046872">
    <property type="term" value="F:metal ion binding"/>
    <property type="evidence" value="ECO:0007669"/>
    <property type="project" value="UniProtKB-KW"/>
</dbReference>
<dbReference type="InterPro" id="IPR017896">
    <property type="entry name" value="4Fe4S_Fe-S-bd"/>
</dbReference>
<dbReference type="AlphaFoldDB" id="A0A1W1EFY6"/>
<keyword evidence="2" id="KW-0479">Metal-binding</keyword>
<proteinExistence type="predicted"/>
<feature type="domain" description="4Fe-4S ferredoxin-type" evidence="5">
    <location>
        <begin position="7"/>
        <end position="35"/>
    </location>
</feature>
<dbReference type="PROSITE" id="PS00198">
    <property type="entry name" value="4FE4S_FER_1"/>
    <property type="match status" value="1"/>
</dbReference>
<dbReference type="PANTHER" id="PTHR43177">
    <property type="entry name" value="PROTEIN NRFC"/>
    <property type="match status" value="1"/>
</dbReference>
<evidence type="ECO:0000256" key="4">
    <source>
        <dbReference type="ARBA" id="ARBA00023014"/>
    </source>
</evidence>
<protein>
    <submittedName>
        <fullName evidence="6">Formate dehydrogenase-O, iron-sulfur subunit Putative formate dehydrogenase iron-sulfur subunit</fullName>
        <ecNumber evidence="6">1.2.1.2</ecNumber>
    </submittedName>
</protein>
<dbReference type="Pfam" id="PF13247">
    <property type="entry name" value="Fer4_11"/>
    <property type="match status" value="1"/>
</dbReference>
<name>A0A1W1EFY6_9ZZZZ</name>
<evidence type="ECO:0000256" key="1">
    <source>
        <dbReference type="ARBA" id="ARBA00022485"/>
    </source>
</evidence>
<evidence type="ECO:0000256" key="3">
    <source>
        <dbReference type="ARBA" id="ARBA00023004"/>
    </source>
</evidence>
<dbReference type="InterPro" id="IPR017900">
    <property type="entry name" value="4Fe4S_Fe_S_CS"/>
</dbReference>
<dbReference type="InterPro" id="IPR050954">
    <property type="entry name" value="ET_IronSulfur_Cluster-Binding"/>
</dbReference>
<dbReference type="EMBL" id="FPKX01000067">
    <property type="protein sequence ID" value="SFZ98918.1"/>
    <property type="molecule type" value="Genomic_DNA"/>
</dbReference>
<keyword evidence="4" id="KW-0411">Iron-sulfur</keyword>
<evidence type="ECO:0000259" key="5">
    <source>
        <dbReference type="PROSITE" id="PS51379"/>
    </source>
</evidence>
<dbReference type="GO" id="GO:0016491">
    <property type="term" value="F:oxidoreductase activity"/>
    <property type="evidence" value="ECO:0007669"/>
    <property type="project" value="UniProtKB-KW"/>
</dbReference>
<feature type="domain" description="4Fe-4S ferredoxin-type" evidence="5">
    <location>
        <begin position="82"/>
        <end position="111"/>
    </location>
</feature>
<dbReference type="NCBIfam" id="NF038355">
    <property type="entry name" value="FDH3_beta"/>
    <property type="match status" value="1"/>
</dbReference>
<gene>
    <name evidence="6" type="ORF">MNB_SV-5-322</name>
</gene>
<reference evidence="6" key="1">
    <citation type="submission" date="2016-10" db="EMBL/GenBank/DDBJ databases">
        <authorList>
            <person name="de Groot N.N."/>
        </authorList>
    </citation>
    <scope>NUCLEOTIDE SEQUENCE</scope>
</reference>
<keyword evidence="1" id="KW-0004">4Fe-4S</keyword>
<evidence type="ECO:0000256" key="2">
    <source>
        <dbReference type="ARBA" id="ARBA00022723"/>
    </source>
</evidence>
<dbReference type="PROSITE" id="PS51379">
    <property type="entry name" value="4FE4S_FER_2"/>
    <property type="match status" value="3"/>
</dbReference>
<accession>A0A1W1EFY6</accession>